<dbReference type="EMBL" id="AM429824">
    <property type="protein sequence ID" value="CAN66888.1"/>
    <property type="molecule type" value="Genomic_DNA"/>
</dbReference>
<protein>
    <submittedName>
        <fullName evidence="2">Uncharacterized protein</fullName>
    </submittedName>
</protein>
<feature type="region of interest" description="Disordered" evidence="1">
    <location>
        <begin position="1"/>
        <end position="21"/>
    </location>
</feature>
<dbReference type="AlphaFoldDB" id="A5AM03"/>
<name>A5AM03_VITVI</name>
<proteinExistence type="predicted"/>
<organism evidence="2">
    <name type="scientific">Vitis vinifera</name>
    <name type="common">Grape</name>
    <dbReference type="NCBI Taxonomy" id="29760"/>
    <lineage>
        <taxon>Eukaryota</taxon>
        <taxon>Viridiplantae</taxon>
        <taxon>Streptophyta</taxon>
        <taxon>Embryophyta</taxon>
        <taxon>Tracheophyta</taxon>
        <taxon>Spermatophyta</taxon>
        <taxon>Magnoliopsida</taxon>
        <taxon>eudicotyledons</taxon>
        <taxon>Gunneridae</taxon>
        <taxon>Pentapetalae</taxon>
        <taxon>rosids</taxon>
        <taxon>Vitales</taxon>
        <taxon>Vitaceae</taxon>
        <taxon>Viteae</taxon>
        <taxon>Vitis</taxon>
    </lineage>
</organism>
<evidence type="ECO:0000256" key="1">
    <source>
        <dbReference type="SAM" id="MobiDB-lite"/>
    </source>
</evidence>
<reference evidence="2" key="1">
    <citation type="journal article" date="2007" name="PLoS ONE">
        <title>The first genome sequence of an elite grapevine cultivar (Pinot noir Vitis vinifera L.): coping with a highly heterozygous genome.</title>
        <authorList>
            <person name="Velasco R."/>
            <person name="Zharkikh A."/>
            <person name="Troggio M."/>
            <person name="Cartwright D.A."/>
            <person name="Cestaro A."/>
            <person name="Pruss D."/>
            <person name="Pindo M."/>
            <person name="FitzGerald L.M."/>
            <person name="Vezzulli S."/>
            <person name="Reid J."/>
            <person name="Malacarne G."/>
            <person name="Iliev D."/>
            <person name="Coppola G."/>
            <person name="Wardell B."/>
            <person name="Micheletti D."/>
            <person name="Macalma T."/>
            <person name="Facci M."/>
            <person name="Mitchell J.T."/>
            <person name="Perazzolli M."/>
            <person name="Eldredge G."/>
            <person name="Gatto P."/>
            <person name="Oyzerski R."/>
            <person name="Moretto M."/>
            <person name="Gutin N."/>
            <person name="Stefanini M."/>
            <person name="Chen Y."/>
            <person name="Segala C."/>
            <person name="Davenport C."/>
            <person name="Dematte L."/>
            <person name="Mraz A."/>
            <person name="Battilana J."/>
            <person name="Stormo K."/>
            <person name="Costa F."/>
            <person name="Tao Q."/>
            <person name="Si-Ammour A."/>
            <person name="Harkins T."/>
            <person name="Lackey A."/>
            <person name="Perbost C."/>
            <person name="Taillon B."/>
            <person name="Stella A."/>
            <person name="Solovyev V."/>
            <person name="Fawcett J.A."/>
            <person name="Sterck L."/>
            <person name="Vandepoele K."/>
            <person name="Grando S.M."/>
            <person name="Toppo S."/>
            <person name="Moser C."/>
            <person name="Lanchbury J."/>
            <person name="Bogden R."/>
            <person name="Skolnick M."/>
            <person name="Sgaramella V."/>
            <person name="Bhatnagar S.K."/>
            <person name="Fontana P."/>
            <person name="Gutin A."/>
            <person name="Van de Peer Y."/>
            <person name="Salamini F."/>
            <person name="Viola R."/>
        </authorList>
    </citation>
    <scope>NUCLEOTIDE SEQUENCE</scope>
</reference>
<evidence type="ECO:0000313" key="2">
    <source>
        <dbReference type="EMBL" id="CAN66888.1"/>
    </source>
</evidence>
<gene>
    <name evidence="2" type="ORF">VITISV_042962</name>
</gene>
<accession>A5AM03</accession>
<sequence>MASIQEASASLRQEIDSQQSRQFVVQDETPYDSLPPPLGLTVPPYLLHGHSEVASPAVVHTIVLEDTHTCMDRIEQHIRQLRVFDSSATWDDLEEPPRSIQLGPHFSTLRCHHASPSGRCVDSCFTLSAEYMLDPLYVPVERSEPSSHLRSTFRVIIITSQYRRSEPSLSLLSLTFRFASPILVFRAIITSSFGVQSHRHHYPDWCSESYFQFWRSEPSLSHSQYRHSKSSSSLLSLTFRFASPISAFRAIFRFVRHSEPCFASFDVQSHIPSFSVQSHHHIFVRRSESSLSLLSIGVQSHHHHFLV</sequence>